<protein>
    <submittedName>
        <fullName evidence="2">Uncharacterized protein</fullName>
    </submittedName>
</protein>
<comment type="caution">
    <text evidence="2">The sequence shown here is derived from an EMBL/GenBank/DDBJ whole genome shotgun (WGS) entry which is preliminary data.</text>
</comment>
<dbReference type="Proteomes" id="UP000019102">
    <property type="component" value="Unassembled WGS sequence"/>
</dbReference>
<evidence type="ECO:0000313" key="2">
    <source>
        <dbReference type="EMBL" id="GAE91230.1"/>
    </source>
</evidence>
<keyword evidence="1" id="KW-0472">Membrane</keyword>
<reference evidence="2 3" key="1">
    <citation type="journal article" date="2014" name="Genome Announc.">
        <title>Draft Genome Sequence of the Boron-Tolerant and Moderately Halotolerant Bacterium Gracilibacillus boraciitolerans JCM 21714T.</title>
        <authorList>
            <person name="Ahmed I."/>
            <person name="Oshima K."/>
            <person name="Suda W."/>
            <person name="Kitamura K."/>
            <person name="Iida T."/>
            <person name="Ohmori Y."/>
            <person name="Fujiwara T."/>
            <person name="Hattori M."/>
            <person name="Ohkuma M."/>
        </authorList>
    </citation>
    <scope>NUCLEOTIDE SEQUENCE [LARGE SCALE GENOMIC DNA]</scope>
    <source>
        <strain evidence="2 3">JCM 21714</strain>
    </source>
</reference>
<feature type="transmembrane region" description="Helical" evidence="1">
    <location>
        <begin position="35"/>
        <end position="59"/>
    </location>
</feature>
<feature type="transmembrane region" description="Helical" evidence="1">
    <location>
        <begin position="5"/>
        <end position="23"/>
    </location>
</feature>
<name>W4VCT7_9BACI</name>
<dbReference type="EMBL" id="BAVS01000001">
    <property type="protein sequence ID" value="GAE91230.1"/>
    <property type="molecule type" value="Genomic_DNA"/>
</dbReference>
<keyword evidence="1" id="KW-1133">Transmembrane helix</keyword>
<dbReference type="Pfam" id="PF11085">
    <property type="entry name" value="YqhR"/>
    <property type="match status" value="1"/>
</dbReference>
<keyword evidence="3" id="KW-1185">Reference proteome</keyword>
<keyword evidence="1" id="KW-0812">Transmembrane</keyword>
<gene>
    <name evidence="2" type="ORF">JCM21714_174</name>
</gene>
<dbReference type="InterPro" id="IPR024563">
    <property type="entry name" value="YqhR"/>
</dbReference>
<evidence type="ECO:0000313" key="3">
    <source>
        <dbReference type="Proteomes" id="UP000019102"/>
    </source>
</evidence>
<organism evidence="2 3">
    <name type="scientific">Gracilibacillus boraciitolerans JCM 21714</name>
    <dbReference type="NCBI Taxonomy" id="1298598"/>
    <lineage>
        <taxon>Bacteria</taxon>
        <taxon>Bacillati</taxon>
        <taxon>Bacillota</taxon>
        <taxon>Bacilli</taxon>
        <taxon>Bacillales</taxon>
        <taxon>Bacillaceae</taxon>
        <taxon>Gracilibacillus</taxon>
    </lineage>
</organism>
<accession>W4VCT7</accession>
<proteinExistence type="predicted"/>
<dbReference type="AlphaFoldDB" id="W4VCT7"/>
<sequence length="66" mass="7804">MPGIIVGIIIWFILFWLMEPIFPNIPEFYRLDGNTIVTTICLFILYSVFISYSISFAYLQHIDKKQ</sequence>
<evidence type="ECO:0000256" key="1">
    <source>
        <dbReference type="SAM" id="Phobius"/>
    </source>
</evidence>
<dbReference type="STRING" id="1298598.JCM21714_174"/>
<dbReference type="eggNOG" id="ENOG5030H6A">
    <property type="taxonomic scope" value="Bacteria"/>
</dbReference>